<keyword evidence="1" id="KW-0472">Membrane</keyword>
<evidence type="ECO:0000256" key="1">
    <source>
        <dbReference type="SAM" id="Phobius"/>
    </source>
</evidence>
<dbReference type="STRING" id="224129.A0A1W4XBG8"/>
<dbReference type="KEGG" id="apln:108742595"/>
<dbReference type="RefSeq" id="XP_018333364.1">
    <property type="nucleotide sequence ID" value="XM_018477862.1"/>
</dbReference>
<name>A0A1W4XBG8_AGRPL</name>
<dbReference type="OrthoDB" id="7665462at2759"/>
<gene>
    <name evidence="3" type="primary">LOC108742595</name>
</gene>
<keyword evidence="1" id="KW-1133">Transmembrane helix</keyword>
<dbReference type="AlphaFoldDB" id="A0A1W4XBG8"/>
<reference evidence="3" key="1">
    <citation type="submission" date="2025-08" db="UniProtKB">
        <authorList>
            <consortium name="RefSeq"/>
        </authorList>
    </citation>
    <scope>IDENTIFICATION</scope>
    <source>
        <tissue evidence="3">Entire body</tissue>
    </source>
</reference>
<keyword evidence="1" id="KW-0812">Transmembrane</keyword>
<proteinExistence type="predicted"/>
<accession>A0A1W4XBG8</accession>
<dbReference type="Proteomes" id="UP000192223">
    <property type="component" value="Unplaced"/>
</dbReference>
<evidence type="ECO:0000313" key="2">
    <source>
        <dbReference type="Proteomes" id="UP000192223"/>
    </source>
</evidence>
<organism evidence="2 3">
    <name type="scientific">Agrilus planipennis</name>
    <name type="common">Emerald ash borer</name>
    <name type="synonym">Agrilus marcopoli</name>
    <dbReference type="NCBI Taxonomy" id="224129"/>
    <lineage>
        <taxon>Eukaryota</taxon>
        <taxon>Metazoa</taxon>
        <taxon>Ecdysozoa</taxon>
        <taxon>Arthropoda</taxon>
        <taxon>Hexapoda</taxon>
        <taxon>Insecta</taxon>
        <taxon>Pterygota</taxon>
        <taxon>Neoptera</taxon>
        <taxon>Endopterygota</taxon>
        <taxon>Coleoptera</taxon>
        <taxon>Polyphaga</taxon>
        <taxon>Elateriformia</taxon>
        <taxon>Buprestoidea</taxon>
        <taxon>Buprestidae</taxon>
        <taxon>Agrilinae</taxon>
        <taxon>Agrilus</taxon>
    </lineage>
</organism>
<feature type="transmembrane region" description="Helical" evidence="1">
    <location>
        <begin position="123"/>
        <end position="146"/>
    </location>
</feature>
<keyword evidence="2" id="KW-1185">Reference proteome</keyword>
<feature type="transmembrane region" description="Helical" evidence="1">
    <location>
        <begin position="91"/>
        <end position="111"/>
    </location>
</feature>
<protein>
    <submittedName>
        <fullName evidence="3">Uncharacterized protein LOC108742595 isoform X1</fullName>
    </submittedName>
</protein>
<dbReference type="GeneID" id="108742595"/>
<dbReference type="InParanoid" id="A0A1W4XBG8"/>
<sequence>MYYNTVFHSIYSLFCQHRYKYSYFQMGRKHSIYTFVTMSQSGAVYQPTTVTYEGTSSPQGGWTNRPISYLSSFSRTPGHPCRLPCFPIRNIIPTLFLILSTVFLAVGIVLILNGAINYGGEDIYLILTISGALLFTIGIVFLGLFLRQSKRNCCRIGKDPLDPATGQALTVNPSTDLLVAAQYAPVPEVAYQPPNEESEQSKLMPQTTKERLYCVFHKNDLWVQCVLYHWKCSVEYM</sequence>
<evidence type="ECO:0000313" key="3">
    <source>
        <dbReference type="RefSeq" id="XP_018333364.1"/>
    </source>
</evidence>